<protein>
    <submittedName>
        <fullName evidence="1">Uncharacterized protein</fullName>
    </submittedName>
</protein>
<comment type="caution">
    <text evidence="1">The sequence shown here is derived from an EMBL/GenBank/DDBJ whole genome shotgun (WGS) entry which is preliminary data.</text>
</comment>
<evidence type="ECO:0000313" key="2">
    <source>
        <dbReference type="Proteomes" id="UP001060085"/>
    </source>
</evidence>
<name>A0ACC0B6L5_CATRO</name>
<evidence type="ECO:0000313" key="1">
    <source>
        <dbReference type="EMBL" id="KAI5668296.1"/>
    </source>
</evidence>
<organism evidence="1 2">
    <name type="scientific">Catharanthus roseus</name>
    <name type="common">Madagascar periwinkle</name>
    <name type="synonym">Vinca rosea</name>
    <dbReference type="NCBI Taxonomy" id="4058"/>
    <lineage>
        <taxon>Eukaryota</taxon>
        <taxon>Viridiplantae</taxon>
        <taxon>Streptophyta</taxon>
        <taxon>Embryophyta</taxon>
        <taxon>Tracheophyta</taxon>
        <taxon>Spermatophyta</taxon>
        <taxon>Magnoliopsida</taxon>
        <taxon>eudicotyledons</taxon>
        <taxon>Gunneridae</taxon>
        <taxon>Pentapetalae</taxon>
        <taxon>asterids</taxon>
        <taxon>lamiids</taxon>
        <taxon>Gentianales</taxon>
        <taxon>Apocynaceae</taxon>
        <taxon>Rauvolfioideae</taxon>
        <taxon>Vinceae</taxon>
        <taxon>Catharanthinae</taxon>
        <taxon>Catharanthus</taxon>
    </lineage>
</organism>
<reference evidence="2" key="1">
    <citation type="journal article" date="2023" name="Nat. Plants">
        <title>Single-cell RNA sequencing provides a high-resolution roadmap for understanding the multicellular compartmentation of specialized metabolism.</title>
        <authorList>
            <person name="Sun S."/>
            <person name="Shen X."/>
            <person name="Li Y."/>
            <person name="Li Y."/>
            <person name="Wang S."/>
            <person name="Li R."/>
            <person name="Zhang H."/>
            <person name="Shen G."/>
            <person name="Guo B."/>
            <person name="Wei J."/>
            <person name="Xu J."/>
            <person name="St-Pierre B."/>
            <person name="Chen S."/>
            <person name="Sun C."/>
        </authorList>
    </citation>
    <scope>NUCLEOTIDE SEQUENCE [LARGE SCALE GENOMIC DNA]</scope>
</reference>
<sequence length="368" mass="41369">MYVMTRGVNGAGLTRTWGSIPIYSSDRNGEKELIFVSLPTIGYLVSMVEFGKLLIARDHHQRLSITIIVLNFPLGTKAFTYIESIAIDASASDVRFLDLPGLRLHLINSLRNRTHFRRIAGFVFDMFCNAIVDVAKEFDVPIYFFYTSSAASKDSETDISGPGYHNPVPVKLWPFPFFDKSGMIFNYTRRFKAAKGILLNTFLDLEFLAIEALSIHKNVPPIYPVGPIINLTGLNGSRNQEIDTIMKWLDYQPPNSVIFLIFGSPSPKGHHEYPNEYEDVGEVLPEGFLQRTAGKGKVIGWAPQMEVLSNPAIRGFVSPCGWNSTLESVWFGVPMAVWPIYAEQQMNAFEVVKEMGIAVEIKMDLERT</sequence>
<dbReference type="Proteomes" id="UP001060085">
    <property type="component" value="Linkage Group LG04"/>
</dbReference>
<dbReference type="EMBL" id="CM044704">
    <property type="protein sequence ID" value="KAI5668296.1"/>
    <property type="molecule type" value="Genomic_DNA"/>
</dbReference>
<proteinExistence type="predicted"/>
<gene>
    <name evidence="1" type="ORF">M9H77_18149</name>
</gene>
<keyword evidence="2" id="KW-1185">Reference proteome</keyword>
<accession>A0ACC0B6L5</accession>